<evidence type="ECO:0000313" key="2">
    <source>
        <dbReference type="EMBL" id="KAF4971569.1"/>
    </source>
</evidence>
<dbReference type="EMBL" id="JABEXW010000089">
    <property type="protein sequence ID" value="KAF4971569.1"/>
    <property type="molecule type" value="Genomic_DNA"/>
</dbReference>
<protein>
    <recommendedName>
        <fullName evidence="1">DUF6546 domain-containing protein</fullName>
    </recommendedName>
</protein>
<reference evidence="2" key="2">
    <citation type="submission" date="2020-05" db="EMBL/GenBank/DDBJ databases">
        <authorList>
            <person name="Kim H.-S."/>
            <person name="Proctor R.H."/>
            <person name="Brown D.W."/>
        </authorList>
    </citation>
    <scope>NUCLEOTIDE SEQUENCE</scope>
    <source>
        <strain evidence="2">NRRL 20472</strain>
    </source>
</reference>
<dbReference type="Proteomes" id="UP000622797">
    <property type="component" value="Unassembled WGS sequence"/>
</dbReference>
<name>A0A8H4XEW6_9HYPO</name>
<organism evidence="2 3">
    <name type="scientific">Fusarium sarcochroum</name>
    <dbReference type="NCBI Taxonomy" id="1208366"/>
    <lineage>
        <taxon>Eukaryota</taxon>
        <taxon>Fungi</taxon>
        <taxon>Dikarya</taxon>
        <taxon>Ascomycota</taxon>
        <taxon>Pezizomycotina</taxon>
        <taxon>Sordariomycetes</taxon>
        <taxon>Hypocreomycetidae</taxon>
        <taxon>Hypocreales</taxon>
        <taxon>Nectriaceae</taxon>
        <taxon>Fusarium</taxon>
        <taxon>Fusarium lateritium species complex</taxon>
    </lineage>
</organism>
<dbReference type="OrthoDB" id="4802432at2759"/>
<reference evidence="2" key="1">
    <citation type="journal article" date="2020" name="BMC Genomics">
        <title>Correction to: Identification and distribution of gene clusters required for synthesis of sphingolipid metabolism inhibitors in diverse species of the filamentous fungus Fusarium.</title>
        <authorList>
            <person name="Kim H.S."/>
            <person name="Lohmar J.M."/>
            <person name="Busman M."/>
            <person name="Brown D.W."/>
            <person name="Naumann T.A."/>
            <person name="Divon H.H."/>
            <person name="Lysoe E."/>
            <person name="Uhlig S."/>
            <person name="Proctor R.H."/>
        </authorList>
    </citation>
    <scope>NUCLEOTIDE SEQUENCE</scope>
    <source>
        <strain evidence="2">NRRL 20472</strain>
    </source>
</reference>
<keyword evidence="3" id="KW-1185">Reference proteome</keyword>
<proteinExistence type="predicted"/>
<dbReference type="Pfam" id="PF20183">
    <property type="entry name" value="DUF6546"/>
    <property type="match status" value="1"/>
</dbReference>
<dbReference type="AlphaFoldDB" id="A0A8H4XEW6"/>
<evidence type="ECO:0000259" key="1">
    <source>
        <dbReference type="Pfam" id="PF20183"/>
    </source>
</evidence>
<gene>
    <name evidence="2" type="ORF">FSARC_1635</name>
</gene>
<accession>A0A8H4XEW6</accession>
<comment type="caution">
    <text evidence="2">The sequence shown here is derived from an EMBL/GenBank/DDBJ whole genome shotgun (WGS) entry which is preliminary data.</text>
</comment>
<sequence>MYHFNSLPPELRTKTLNLVAQSSDIAVYASVDKHWQSFFEAKTFKGLILDQNDLDDLERIVISNRRQFVKHIWLRIELVATIDMPYQRSCSRYVPWAEDRTFTLSICHLWDILSKWETPSEKSSQGLTLELSAEEPRRWRSKLFGSRPLSFGYSIHHDISYIRNYEVPQLPHLPVVTKFLILRSQFREINATALDSMIQSLPCVENINIERWRSPVSGREQDWCRDAKVPFGMSLPLSVKTLSLYGETSHIFHSWPAKSINTVALAKSLRQYGKHLENLSVSHLIDAKDFFGTFWPTHSDRIMGLLPEWDNLKTLSLTSEILTTNIKVGINNLLCAAARAVRKMPNLQLLELWNEKEMQACVFRYRVAATVSEITWLGTHVDTLDSQVVEAWNETSVAHGRRGLRASAHKLEYGGIISAGTILRYLDLKSQIMHSVSGYRAAWEQSSRQTLGTVPVY</sequence>
<feature type="domain" description="DUF6546" evidence="1">
    <location>
        <begin position="234"/>
        <end position="434"/>
    </location>
</feature>
<evidence type="ECO:0000313" key="3">
    <source>
        <dbReference type="Proteomes" id="UP000622797"/>
    </source>
</evidence>
<dbReference type="InterPro" id="IPR046676">
    <property type="entry name" value="DUF6546"/>
</dbReference>